<dbReference type="InterPro" id="IPR017850">
    <property type="entry name" value="Alkaline_phosphatase_core_sf"/>
</dbReference>
<dbReference type="EMBL" id="JAFEUP010000002">
    <property type="protein sequence ID" value="MBM7060637.1"/>
    <property type="molecule type" value="Genomic_DNA"/>
</dbReference>
<dbReference type="SUPFAM" id="SSF53649">
    <property type="entry name" value="Alkaline phosphatase-like"/>
    <property type="match status" value="1"/>
</dbReference>
<accession>A0ABS2IFD9</accession>
<evidence type="ECO:0000259" key="7">
    <source>
        <dbReference type="Pfam" id="PF00884"/>
    </source>
</evidence>
<feature type="transmembrane region" description="Helical" evidence="6">
    <location>
        <begin position="142"/>
        <end position="160"/>
    </location>
</feature>
<sequence>MRHSSSPFLQRWGSLLALVALFLLLPLLSRFWLGWSNGYGYTSDLAIGGLLVLLLHNRSLWLGVPVMLLWGVLLLGNVELVSAVSRMPELSDLQYLTDAQFLSHSTEGGGISHPALLLGLVASLLLCLAFGWRRSSLHLSKYWYALPALLLAGHAASQYWQPSESDQWKQFNLAHKVLAEGLSAAQFAVEDRLSADEPEVPPDIAGLTQLDLNGDRLLPAGKARNVLIVTLEGIPGAYIARNREAIRSSYQENLMPRLSQWATRSMSTPDYVLHTHQTIRGLYAMLCGDYDKLDSGTPKGVEMLNNSLRNQQCLPAQLHEQGFSTHFLQGAGLRFMAKDQIMPHIGFDKTLGRDWFKNKPYLEFPWGMDDKAYFEGALGYVKQLRRQKKPWMLTLLTVGTHQPYSAPDDYLSRYPNAKQAAIGYLDDAVADFLAGLEKQGVLKDTLVIVTSDESHGIDDVRLASAWGFNLVFAPEQAQLPTLKQGVYGHVDLSASVLDYFGFSVPSGLSGRSLFRNYASGREIISYTNGLLREHDGKGNLVECDFQQVCRRYASDGFIADKARYLGRFGGKQARLVSQRAALLDQSLTGGQAGQHYQFANNERIRLPAAFGNDWADNLIGAQYLELPKGTHTRVTLKIRALRLDKQGASLALKTKEFDRDVAELVPALPPLKPGKTLEVSFGFDNLETRKAFSFHLLGAGRGTIEIRDFSVVTEPLLAADLLDLEQSEESAAARLVVPQTLDPQPVFPGAEL</sequence>
<evidence type="ECO:0000256" key="2">
    <source>
        <dbReference type="ARBA" id="ARBA00022475"/>
    </source>
</evidence>
<comment type="subcellular location">
    <subcellularLocation>
        <location evidence="1">Cell membrane</location>
        <topology evidence="1">Multi-pass membrane protein</topology>
    </subcellularLocation>
</comment>
<evidence type="ECO:0000256" key="3">
    <source>
        <dbReference type="ARBA" id="ARBA00022692"/>
    </source>
</evidence>
<reference evidence="8 9" key="1">
    <citation type="submission" date="2021-02" db="EMBL/GenBank/DDBJ databases">
        <authorList>
            <person name="Lee D.-H."/>
        </authorList>
    </citation>
    <scope>NUCLEOTIDE SEQUENCE [LARGE SCALE GENOMIC DNA]</scope>
    <source>
        <strain evidence="8 9">UL073</strain>
    </source>
</reference>
<dbReference type="InterPro" id="IPR050448">
    <property type="entry name" value="OpgB/LTA_synthase_biosynth"/>
</dbReference>
<evidence type="ECO:0000313" key="9">
    <source>
        <dbReference type="Proteomes" id="UP000717995"/>
    </source>
</evidence>
<dbReference type="PANTHER" id="PTHR47371">
    <property type="entry name" value="LIPOTEICHOIC ACID SYNTHASE"/>
    <property type="match status" value="1"/>
</dbReference>
<dbReference type="Proteomes" id="UP000717995">
    <property type="component" value="Unassembled WGS sequence"/>
</dbReference>
<feature type="domain" description="Sulfatase N-terminal" evidence="7">
    <location>
        <begin position="224"/>
        <end position="501"/>
    </location>
</feature>
<comment type="caution">
    <text evidence="8">The sequence shown here is derived from an EMBL/GenBank/DDBJ whole genome shotgun (WGS) entry which is preliminary data.</text>
</comment>
<evidence type="ECO:0000256" key="1">
    <source>
        <dbReference type="ARBA" id="ARBA00004651"/>
    </source>
</evidence>
<evidence type="ECO:0000256" key="6">
    <source>
        <dbReference type="SAM" id="Phobius"/>
    </source>
</evidence>
<feature type="transmembrane region" description="Helical" evidence="6">
    <location>
        <begin position="12"/>
        <end position="32"/>
    </location>
</feature>
<keyword evidence="5 6" id="KW-0472">Membrane</keyword>
<feature type="transmembrane region" description="Helical" evidence="6">
    <location>
        <begin position="38"/>
        <end position="55"/>
    </location>
</feature>
<keyword evidence="4 6" id="KW-1133">Transmembrane helix</keyword>
<keyword evidence="9" id="KW-1185">Reference proteome</keyword>
<feature type="transmembrane region" description="Helical" evidence="6">
    <location>
        <begin position="111"/>
        <end position="130"/>
    </location>
</feature>
<evidence type="ECO:0000313" key="8">
    <source>
        <dbReference type="EMBL" id="MBM7060637.1"/>
    </source>
</evidence>
<protein>
    <submittedName>
        <fullName evidence="8">LTA synthase family protein</fullName>
    </submittedName>
</protein>
<dbReference type="PANTHER" id="PTHR47371:SF3">
    <property type="entry name" value="PHOSPHOGLYCEROL TRANSFERASE I"/>
    <property type="match status" value="1"/>
</dbReference>
<dbReference type="RefSeq" id="WP_204915751.1">
    <property type="nucleotide sequence ID" value="NZ_JAFEUP010000002.1"/>
</dbReference>
<dbReference type="Gene3D" id="3.40.720.10">
    <property type="entry name" value="Alkaline Phosphatase, subunit A"/>
    <property type="match status" value="1"/>
</dbReference>
<organism evidence="8 9">
    <name type="scientific">Zestomonas insulae</name>
    <dbReference type="NCBI Taxonomy" id="2809017"/>
    <lineage>
        <taxon>Bacteria</taxon>
        <taxon>Pseudomonadati</taxon>
        <taxon>Pseudomonadota</taxon>
        <taxon>Gammaproteobacteria</taxon>
        <taxon>Pseudomonadales</taxon>
        <taxon>Pseudomonadaceae</taxon>
        <taxon>Zestomonas</taxon>
    </lineage>
</organism>
<gene>
    <name evidence="8" type="ORF">JQX08_07935</name>
</gene>
<dbReference type="InterPro" id="IPR000917">
    <property type="entry name" value="Sulfatase_N"/>
</dbReference>
<proteinExistence type="predicted"/>
<dbReference type="Pfam" id="PF00884">
    <property type="entry name" value="Sulfatase"/>
    <property type="match status" value="1"/>
</dbReference>
<dbReference type="CDD" id="cd16015">
    <property type="entry name" value="LTA_synthase"/>
    <property type="match status" value="1"/>
</dbReference>
<keyword evidence="2" id="KW-1003">Cell membrane</keyword>
<evidence type="ECO:0000256" key="4">
    <source>
        <dbReference type="ARBA" id="ARBA00022989"/>
    </source>
</evidence>
<feature type="transmembrane region" description="Helical" evidence="6">
    <location>
        <begin position="62"/>
        <end position="84"/>
    </location>
</feature>
<name>A0ABS2IFD9_9GAMM</name>
<evidence type="ECO:0000256" key="5">
    <source>
        <dbReference type="ARBA" id="ARBA00023136"/>
    </source>
</evidence>
<keyword evidence="3 6" id="KW-0812">Transmembrane</keyword>